<name>A0AAV6VEP4_9ARAC</name>
<proteinExistence type="predicted"/>
<feature type="region of interest" description="Disordered" evidence="1">
    <location>
        <begin position="1"/>
        <end position="87"/>
    </location>
</feature>
<accession>A0AAV6VEP4</accession>
<evidence type="ECO:0000313" key="3">
    <source>
        <dbReference type="Proteomes" id="UP000827092"/>
    </source>
</evidence>
<keyword evidence="3" id="KW-1185">Reference proteome</keyword>
<sequence>MQSKRPCFTTNRHDITKQHSPVKPNPVPFRHPSGIPTTPPDWCRAHPKCPHPQTRQLVDNRDLRAATHQSSQAEADDDTLPHRRSPRAVAVGRGIATRVVSVESWTVIGWGVAPEGLGVAAGEKSGRPVEFGSAERGLLKEVFFCLLCD</sequence>
<gene>
    <name evidence="2" type="ORF">JTE90_008155</name>
</gene>
<reference evidence="2 3" key="1">
    <citation type="journal article" date="2022" name="Nat. Ecol. Evol.">
        <title>A masculinizing supergene underlies an exaggerated male reproductive morph in a spider.</title>
        <authorList>
            <person name="Hendrickx F."/>
            <person name="De Corte Z."/>
            <person name="Sonet G."/>
            <person name="Van Belleghem S.M."/>
            <person name="Kostlbacher S."/>
            <person name="Vangestel C."/>
        </authorList>
    </citation>
    <scope>NUCLEOTIDE SEQUENCE [LARGE SCALE GENOMIC DNA]</scope>
    <source>
        <strain evidence="2">W744_W776</strain>
    </source>
</reference>
<organism evidence="2 3">
    <name type="scientific">Oedothorax gibbosus</name>
    <dbReference type="NCBI Taxonomy" id="931172"/>
    <lineage>
        <taxon>Eukaryota</taxon>
        <taxon>Metazoa</taxon>
        <taxon>Ecdysozoa</taxon>
        <taxon>Arthropoda</taxon>
        <taxon>Chelicerata</taxon>
        <taxon>Arachnida</taxon>
        <taxon>Araneae</taxon>
        <taxon>Araneomorphae</taxon>
        <taxon>Entelegynae</taxon>
        <taxon>Araneoidea</taxon>
        <taxon>Linyphiidae</taxon>
        <taxon>Erigoninae</taxon>
        <taxon>Oedothorax</taxon>
    </lineage>
</organism>
<evidence type="ECO:0000313" key="2">
    <source>
        <dbReference type="EMBL" id="KAG8194977.1"/>
    </source>
</evidence>
<evidence type="ECO:0000256" key="1">
    <source>
        <dbReference type="SAM" id="MobiDB-lite"/>
    </source>
</evidence>
<dbReference type="AlphaFoldDB" id="A0AAV6VEP4"/>
<dbReference type="Proteomes" id="UP000827092">
    <property type="component" value="Unassembled WGS sequence"/>
</dbReference>
<protein>
    <submittedName>
        <fullName evidence="2">Uncharacterized protein</fullName>
    </submittedName>
</protein>
<comment type="caution">
    <text evidence="2">The sequence shown here is derived from an EMBL/GenBank/DDBJ whole genome shotgun (WGS) entry which is preliminary data.</text>
</comment>
<dbReference type="EMBL" id="JAFNEN010000095">
    <property type="protein sequence ID" value="KAG8194977.1"/>
    <property type="molecule type" value="Genomic_DNA"/>
</dbReference>